<evidence type="ECO:0000256" key="2">
    <source>
        <dbReference type="ARBA" id="ARBA00022112"/>
    </source>
</evidence>
<feature type="binding site" evidence="5">
    <location>
        <position position="106"/>
    </location>
    <ligand>
        <name>a divalent metal cation</name>
        <dbReference type="ChEBI" id="CHEBI:60240"/>
        <label>1</label>
    </ligand>
</feature>
<organism evidence="6 7">
    <name type="scientific">Fervidibacillus albus</name>
    <dbReference type="NCBI Taxonomy" id="2980026"/>
    <lineage>
        <taxon>Bacteria</taxon>
        <taxon>Bacillati</taxon>
        <taxon>Bacillota</taxon>
        <taxon>Bacilli</taxon>
        <taxon>Bacillales</taxon>
        <taxon>Bacillaceae</taxon>
        <taxon>Fervidibacillus</taxon>
    </lineage>
</organism>
<evidence type="ECO:0000256" key="1">
    <source>
        <dbReference type="ARBA" id="ARBA00006964"/>
    </source>
</evidence>
<proteinExistence type="inferred from homology"/>
<dbReference type="Gene3D" id="3.30.70.120">
    <property type="match status" value="1"/>
</dbReference>
<dbReference type="RefSeq" id="WP_275418180.1">
    <property type="nucleotide sequence ID" value="NZ_CP106878.1"/>
</dbReference>
<feature type="binding site" evidence="5">
    <location>
        <position position="67"/>
    </location>
    <ligand>
        <name>a divalent metal cation</name>
        <dbReference type="ChEBI" id="CHEBI:60240"/>
        <label>1</label>
    </ligand>
</feature>
<keyword evidence="7" id="KW-1185">Reference proteome</keyword>
<feature type="binding site" evidence="5">
    <location>
        <position position="332"/>
    </location>
    <ligand>
        <name>a divalent metal cation</name>
        <dbReference type="ChEBI" id="CHEBI:60240"/>
        <label>1</label>
    </ligand>
</feature>
<name>A0A9E8RV79_9BACI</name>
<evidence type="ECO:0000313" key="7">
    <source>
        <dbReference type="Proteomes" id="UP001164718"/>
    </source>
</evidence>
<dbReference type="Gene3D" id="3.40.1390.30">
    <property type="entry name" value="NIF3 (NGG1p interacting factor 3)-like"/>
    <property type="match status" value="1"/>
</dbReference>
<dbReference type="FunFam" id="3.30.70.120:FF:000006">
    <property type="entry name" value="GTP cyclohydrolase 1 type 2 homolog"/>
    <property type="match status" value="1"/>
</dbReference>
<evidence type="ECO:0000313" key="6">
    <source>
        <dbReference type="EMBL" id="WAA10395.1"/>
    </source>
</evidence>
<evidence type="ECO:0000256" key="5">
    <source>
        <dbReference type="PIRSR" id="PIRSR602678-1"/>
    </source>
</evidence>
<evidence type="ECO:0000256" key="3">
    <source>
        <dbReference type="ARBA" id="ARBA00022723"/>
    </source>
</evidence>
<evidence type="ECO:0000256" key="4">
    <source>
        <dbReference type="PIRNR" id="PIRNR037489"/>
    </source>
</evidence>
<dbReference type="InterPro" id="IPR015867">
    <property type="entry name" value="N-reg_PII/ATP_PRibTrfase_C"/>
</dbReference>
<dbReference type="NCBIfam" id="TIGR00486">
    <property type="entry name" value="YbgI_SA1388"/>
    <property type="match status" value="1"/>
</dbReference>
<dbReference type="Proteomes" id="UP001164718">
    <property type="component" value="Chromosome"/>
</dbReference>
<protein>
    <recommendedName>
        <fullName evidence="2 4">GTP cyclohydrolase 1 type 2 homolog</fullName>
    </recommendedName>
</protein>
<reference evidence="6" key="1">
    <citation type="submission" date="2022-09" db="EMBL/GenBank/DDBJ databases">
        <title>Complete Genomes of Fervidibacillus albus and Fervidibacillus halotolerans isolated from tidal flat sediments.</title>
        <authorList>
            <person name="Kwon K.K."/>
            <person name="Yang S.-H."/>
            <person name="Park M.J."/>
            <person name="Oh H.-M."/>
        </authorList>
    </citation>
    <scope>NUCLEOTIDE SEQUENCE</scope>
    <source>
        <strain evidence="6">MEBiC13591</strain>
    </source>
</reference>
<dbReference type="EMBL" id="CP106878">
    <property type="protein sequence ID" value="WAA10395.1"/>
    <property type="molecule type" value="Genomic_DNA"/>
</dbReference>
<gene>
    <name evidence="6" type="ORF">OE104_03430</name>
</gene>
<dbReference type="SUPFAM" id="SSF102705">
    <property type="entry name" value="NIF3 (NGG1p interacting factor 3)-like"/>
    <property type="match status" value="1"/>
</dbReference>
<accession>A0A9E8RV79</accession>
<dbReference type="InterPro" id="IPR036069">
    <property type="entry name" value="DUF34/NIF3_sf"/>
</dbReference>
<dbReference type="PANTHER" id="PTHR13799">
    <property type="entry name" value="NGG1 INTERACTING FACTOR 3"/>
    <property type="match status" value="1"/>
</dbReference>
<feature type="binding site" evidence="5">
    <location>
        <position position="68"/>
    </location>
    <ligand>
        <name>a divalent metal cation</name>
        <dbReference type="ChEBI" id="CHEBI:60240"/>
        <label>1</label>
    </ligand>
</feature>
<sequence>MKKANGHEIIHLFEQFSPKRLAMEGDKIGLQIGRLNQQVKNVLVALDVTEEVAKEAEEKDVQLIIAHHPPIYRPLANLRTDLPQGRMIERLLKNDIAVYAAHTNLDVTTGGLNDWLADALHLENREVLVETGEIPLKKLVVFAPMEAADSIREAIGHIGAGAIGNYRNCSFSVEGTGRFQPEEDANPYIGTVGKLEEVREVRIETIFPETIEKPLMKAMLHAHPYEEPAYDIYPLSMKGEVYGLGRIGYLPEEMTLKEFAHFVKNVLDAGGIRVIGNMDDTVKKVAVLGGDGNKYYPWALRKGADVYVTGDMYYHTAIDAKNEGLNIVDPGHHVEQIMKKKVAETMANLCNERGLSVNFIPSSVRTDPFQFL</sequence>
<dbReference type="GO" id="GO:0046872">
    <property type="term" value="F:metal ion binding"/>
    <property type="evidence" value="ECO:0007669"/>
    <property type="project" value="UniProtKB-UniRule"/>
</dbReference>
<dbReference type="PANTHER" id="PTHR13799:SF14">
    <property type="entry name" value="GTP CYCLOHYDROLASE 1 TYPE 2 HOMOLOG"/>
    <property type="match status" value="1"/>
</dbReference>
<feature type="binding site" evidence="5">
    <location>
        <position position="335"/>
    </location>
    <ligand>
        <name>a divalent metal cation</name>
        <dbReference type="ChEBI" id="CHEBI:60240"/>
        <label>1</label>
    </ligand>
</feature>
<dbReference type="InterPro" id="IPR017221">
    <property type="entry name" value="DUF34/NIF3_bac"/>
</dbReference>
<dbReference type="KEGG" id="faf:OE104_03430"/>
<dbReference type="PIRSF" id="PIRSF037489">
    <property type="entry name" value="UCP037489_NIF3_YqfO"/>
    <property type="match status" value="1"/>
</dbReference>
<dbReference type="AlphaFoldDB" id="A0A9E8RV79"/>
<dbReference type="FunFam" id="3.40.1390.30:FF:000001">
    <property type="entry name" value="GTP cyclohydrolase 1 type 2"/>
    <property type="match status" value="1"/>
</dbReference>
<dbReference type="Pfam" id="PF01784">
    <property type="entry name" value="DUF34_NIF3"/>
    <property type="match status" value="1"/>
</dbReference>
<keyword evidence="3 4" id="KW-0479">Metal-binding</keyword>
<dbReference type="GO" id="GO:0005737">
    <property type="term" value="C:cytoplasm"/>
    <property type="evidence" value="ECO:0007669"/>
    <property type="project" value="TreeGrafter"/>
</dbReference>
<comment type="similarity">
    <text evidence="1 4">Belongs to the GTP cyclohydrolase I type 2/NIF3 family.</text>
</comment>
<dbReference type="InterPro" id="IPR002678">
    <property type="entry name" value="DUF34/NIF3"/>
</dbReference>